<comment type="caution">
    <text evidence="5">The sequence shown here is derived from an EMBL/GenBank/DDBJ whole genome shotgun (WGS) entry which is preliminary data.</text>
</comment>
<dbReference type="EMBL" id="LYVJ01000015">
    <property type="protein sequence ID" value="OBU64409.1"/>
    <property type="molecule type" value="Genomic_DNA"/>
</dbReference>
<dbReference type="GO" id="GO:0007155">
    <property type="term" value="P:cell adhesion"/>
    <property type="evidence" value="ECO:0007669"/>
    <property type="project" value="InterPro"/>
</dbReference>
<keyword evidence="3" id="KW-0281">Fimbrium</keyword>
<evidence type="ECO:0000256" key="4">
    <source>
        <dbReference type="SAM" id="Phobius"/>
    </source>
</evidence>
<dbReference type="Pfam" id="PF00114">
    <property type="entry name" value="Pilin"/>
    <property type="match status" value="1"/>
</dbReference>
<keyword evidence="2" id="KW-0488">Methylation</keyword>
<keyword evidence="4" id="KW-1133">Transmembrane helix</keyword>
<dbReference type="GO" id="GO:0009289">
    <property type="term" value="C:pilus"/>
    <property type="evidence" value="ECO:0007669"/>
    <property type="project" value="InterPro"/>
</dbReference>
<dbReference type="Gene3D" id="3.30.700.10">
    <property type="entry name" value="Glycoprotein, Type 4 Pilin"/>
    <property type="match status" value="1"/>
</dbReference>
<organism evidence="5 6">
    <name type="scientific">Stenotrophomonas maltophilia</name>
    <name type="common">Pseudomonas maltophilia</name>
    <name type="synonym">Xanthomonas maltophilia</name>
    <dbReference type="NCBI Taxonomy" id="40324"/>
    <lineage>
        <taxon>Bacteria</taxon>
        <taxon>Pseudomonadati</taxon>
        <taxon>Pseudomonadota</taxon>
        <taxon>Gammaproteobacteria</taxon>
        <taxon>Lysobacterales</taxon>
        <taxon>Lysobacteraceae</taxon>
        <taxon>Stenotrophomonas</taxon>
        <taxon>Stenotrophomonas maltophilia group</taxon>
    </lineage>
</organism>
<keyword evidence="4" id="KW-0812">Transmembrane</keyword>
<evidence type="ECO:0008006" key="7">
    <source>
        <dbReference type="Google" id="ProtNLM"/>
    </source>
</evidence>
<dbReference type="InterPro" id="IPR045584">
    <property type="entry name" value="Pilin-like"/>
</dbReference>
<dbReference type="InterPro" id="IPR012902">
    <property type="entry name" value="N_methyl_site"/>
</dbReference>
<evidence type="ECO:0000256" key="2">
    <source>
        <dbReference type="ARBA" id="ARBA00022481"/>
    </source>
</evidence>
<feature type="transmembrane region" description="Helical" evidence="4">
    <location>
        <begin position="6"/>
        <end position="28"/>
    </location>
</feature>
<dbReference type="SUPFAM" id="SSF54523">
    <property type="entry name" value="Pili subunits"/>
    <property type="match status" value="1"/>
</dbReference>
<evidence type="ECO:0000313" key="6">
    <source>
        <dbReference type="Proteomes" id="UP000092256"/>
    </source>
</evidence>
<evidence type="ECO:0000256" key="1">
    <source>
        <dbReference type="ARBA" id="ARBA00005233"/>
    </source>
</evidence>
<comment type="similarity">
    <text evidence="1 3">Belongs to the N-Me-Phe pilin family.</text>
</comment>
<evidence type="ECO:0000313" key="5">
    <source>
        <dbReference type="EMBL" id="OBU64409.1"/>
    </source>
</evidence>
<evidence type="ECO:0000256" key="3">
    <source>
        <dbReference type="RuleBase" id="RU000389"/>
    </source>
</evidence>
<dbReference type="AlphaFoldDB" id="A0A1A6XP70"/>
<keyword evidence="4" id="KW-0472">Membrane</keyword>
<dbReference type="InterPro" id="IPR001082">
    <property type="entry name" value="Pilin"/>
</dbReference>
<reference evidence="5 6" key="1">
    <citation type="submission" date="2016-05" db="EMBL/GenBank/DDBJ databases">
        <title>Draft Genome Sequences of Stenotrophomonas maltophilia Strains Sm32COP, Sm41DVV, Sm46PAILV, SmF3, SmF22, SmSOFb1 and SmCVFa1, Isolated from Different Manures, in France.</title>
        <authorList>
            <person name="Nazaret S."/>
            <person name="Bodilis J."/>
        </authorList>
    </citation>
    <scope>NUCLEOTIDE SEQUENCE [LARGE SCALE GENOMIC DNA]</scope>
    <source>
        <strain evidence="5 6">Sm46PAILV</strain>
    </source>
</reference>
<dbReference type="NCBIfam" id="TIGR02532">
    <property type="entry name" value="IV_pilin_GFxxxE"/>
    <property type="match status" value="1"/>
</dbReference>
<sequence length="137" mass="14556">MKRETGFSLIELMVVISIIAILAAVALVSYRDYTVRARVSEGILLTAPFKIAVEENIVDHGRLDARACADVRPLDVATGNVAALQCEGDGVLSIRTTEAAGGVSLDLVPSVNGDGLLVWICRVKAGSRRHVPAVCRT</sequence>
<gene>
    <name evidence="5" type="ORF">A9K58_17630</name>
</gene>
<proteinExistence type="inferred from homology"/>
<protein>
    <recommendedName>
        <fullName evidence="7">Prepilin-type N-terminal cleavage/methylation domain-containing protein</fullName>
    </recommendedName>
</protein>
<dbReference type="Proteomes" id="UP000092256">
    <property type="component" value="Unassembled WGS sequence"/>
</dbReference>
<dbReference type="RefSeq" id="WP_065200572.1">
    <property type="nucleotide sequence ID" value="NZ_JACLBH010000001.1"/>
</dbReference>
<dbReference type="Pfam" id="PF07963">
    <property type="entry name" value="N_methyl"/>
    <property type="match status" value="1"/>
</dbReference>
<accession>A0A1A6XP70</accession>
<dbReference type="PROSITE" id="PS00409">
    <property type="entry name" value="PROKAR_NTER_METHYL"/>
    <property type="match status" value="1"/>
</dbReference>
<name>A0A1A6XP70_STEMA</name>